<keyword evidence="3" id="KW-0012">Acyltransferase</keyword>
<dbReference type="Pfam" id="PF01757">
    <property type="entry name" value="Acyl_transf_3"/>
    <property type="match status" value="1"/>
</dbReference>
<proteinExistence type="predicted"/>
<dbReference type="GO" id="GO:0016746">
    <property type="term" value="F:acyltransferase activity"/>
    <property type="evidence" value="ECO:0007669"/>
    <property type="project" value="UniProtKB-KW"/>
</dbReference>
<dbReference type="PANTHER" id="PTHR23028">
    <property type="entry name" value="ACETYLTRANSFERASE"/>
    <property type="match status" value="1"/>
</dbReference>
<evidence type="ECO:0000259" key="2">
    <source>
        <dbReference type="Pfam" id="PF01757"/>
    </source>
</evidence>
<keyword evidence="1" id="KW-0472">Membrane</keyword>
<dbReference type="Proteomes" id="UP000297604">
    <property type="component" value="Unassembled WGS sequence"/>
</dbReference>
<feature type="transmembrane region" description="Helical" evidence="1">
    <location>
        <begin position="74"/>
        <end position="99"/>
    </location>
</feature>
<protein>
    <submittedName>
        <fullName evidence="3">Acyltransferase</fullName>
    </submittedName>
</protein>
<feature type="transmembrane region" description="Helical" evidence="1">
    <location>
        <begin position="111"/>
        <end position="131"/>
    </location>
</feature>
<feature type="domain" description="Acyltransferase 3" evidence="2">
    <location>
        <begin position="2"/>
        <end position="331"/>
    </location>
</feature>
<feature type="transmembrane region" description="Helical" evidence="1">
    <location>
        <begin position="206"/>
        <end position="228"/>
    </location>
</feature>
<keyword evidence="1" id="KW-0812">Transmembrane</keyword>
<dbReference type="EMBL" id="SOFS01000025">
    <property type="protein sequence ID" value="TFC19377.1"/>
    <property type="molecule type" value="Genomic_DNA"/>
</dbReference>
<feature type="transmembrane region" description="Helical" evidence="1">
    <location>
        <begin position="240"/>
        <end position="268"/>
    </location>
</feature>
<dbReference type="PANTHER" id="PTHR23028:SF53">
    <property type="entry name" value="ACYL_TRANSF_3 DOMAIN-CONTAINING PROTEIN"/>
    <property type="match status" value="1"/>
</dbReference>
<dbReference type="InterPro" id="IPR002656">
    <property type="entry name" value="Acyl_transf_3_dom"/>
</dbReference>
<feature type="transmembrane region" description="Helical" evidence="1">
    <location>
        <begin position="32"/>
        <end position="53"/>
    </location>
</feature>
<keyword evidence="4" id="KW-1185">Reference proteome</keyword>
<feature type="transmembrane region" description="Helical" evidence="1">
    <location>
        <begin position="152"/>
        <end position="171"/>
    </location>
</feature>
<sequence>MLRLLLASLVIFDHAFPTGGFGRDPFWELTRGQASLGSIAVGGFFAISGYLIAKSGMSSDILQFMWRRSLRIFPAYWGVLLITAFVVAPVIWVTAGGALGDFFARAPNGPFHYVAGNWTMNIGTYGIYDIFAETTPYGQSVKASVFNGSIWTLIYEWRCYLVIGVCVAFGVLARAKAVVPALTVGFFVLQIINLSNPASLGSIAPFLADTQLVALTFTFLVGSTLAVYSRSVPFDDRLGVLAGLIVIVTLRYGAFNTLGIIAGAYFVLYLAARLPRRLQWIGARNDYSYGVYIYGFLVQQVLAYLGVYRWGYGWFALTALVISLGCAWLSWHGVEKWAMSLKNWGPGKGLVFWAAMVQGRWPGRKRIRSTVGADTTDRILDSETKRNAK</sequence>
<feature type="transmembrane region" description="Helical" evidence="1">
    <location>
        <begin position="314"/>
        <end position="334"/>
    </location>
</feature>
<accession>A0ABY2IKR3</accession>
<evidence type="ECO:0000313" key="3">
    <source>
        <dbReference type="EMBL" id="TFC19377.1"/>
    </source>
</evidence>
<comment type="caution">
    <text evidence="3">The sequence shown here is derived from an EMBL/GenBank/DDBJ whole genome shotgun (WGS) entry which is preliminary data.</text>
</comment>
<evidence type="ECO:0000256" key="1">
    <source>
        <dbReference type="SAM" id="Phobius"/>
    </source>
</evidence>
<organism evidence="3 4">
    <name type="scientific">Cryobacterium glucosi</name>
    <dbReference type="NCBI Taxonomy" id="1259175"/>
    <lineage>
        <taxon>Bacteria</taxon>
        <taxon>Bacillati</taxon>
        <taxon>Actinomycetota</taxon>
        <taxon>Actinomycetes</taxon>
        <taxon>Micrococcales</taxon>
        <taxon>Microbacteriaceae</taxon>
        <taxon>Cryobacterium</taxon>
    </lineage>
</organism>
<evidence type="ECO:0000313" key="4">
    <source>
        <dbReference type="Proteomes" id="UP000297604"/>
    </source>
</evidence>
<gene>
    <name evidence="3" type="ORF">E3O46_12475</name>
</gene>
<name>A0ABY2IKR3_9MICO</name>
<keyword evidence="1" id="KW-1133">Transmembrane helix</keyword>
<keyword evidence="3" id="KW-0808">Transferase</keyword>
<reference evidence="3 4" key="1">
    <citation type="submission" date="2019-03" db="EMBL/GenBank/DDBJ databases">
        <title>Genomics of glacier-inhabiting Cryobacterium strains.</title>
        <authorList>
            <person name="Liu Q."/>
            <person name="Xin Y.-H."/>
        </authorList>
    </citation>
    <scope>NUCLEOTIDE SEQUENCE [LARGE SCALE GENOMIC DNA]</scope>
    <source>
        <strain evidence="3 4">MDB1-5</strain>
    </source>
</reference>
<dbReference type="InterPro" id="IPR050879">
    <property type="entry name" value="Acyltransferase_3"/>
</dbReference>
<feature type="transmembrane region" description="Helical" evidence="1">
    <location>
        <begin position="289"/>
        <end position="308"/>
    </location>
</feature>